<dbReference type="KEGG" id="vgo:GJW-30_1_01084"/>
<evidence type="ECO:0000313" key="1">
    <source>
        <dbReference type="EMBL" id="BAT58558.1"/>
    </source>
</evidence>
<protein>
    <submittedName>
        <fullName evidence="1">Uncharacterized protein</fullName>
    </submittedName>
</protein>
<organism evidence="1 2">
    <name type="scientific">Variibacter gotjawalensis</name>
    <dbReference type="NCBI Taxonomy" id="1333996"/>
    <lineage>
        <taxon>Bacteria</taxon>
        <taxon>Pseudomonadati</taxon>
        <taxon>Pseudomonadota</taxon>
        <taxon>Alphaproteobacteria</taxon>
        <taxon>Hyphomicrobiales</taxon>
        <taxon>Nitrobacteraceae</taxon>
        <taxon>Variibacter</taxon>
    </lineage>
</organism>
<dbReference type="Proteomes" id="UP000236884">
    <property type="component" value="Chromosome"/>
</dbReference>
<reference evidence="1 2" key="1">
    <citation type="submission" date="2015-08" db="EMBL/GenBank/DDBJ databases">
        <title>Investigation of the bacterial diversity of lava forest soil.</title>
        <authorList>
            <person name="Lee J.S."/>
        </authorList>
    </citation>
    <scope>NUCLEOTIDE SEQUENCE [LARGE SCALE GENOMIC DNA]</scope>
    <source>
        <strain evidence="1 2">GJW-30</strain>
    </source>
</reference>
<gene>
    <name evidence="1" type="ORF">GJW-30_1_01084</name>
</gene>
<name>A0A0S3PRW2_9BRAD</name>
<proteinExistence type="predicted"/>
<sequence length="62" mass="7046">MPNVYRAYHIDASTSRITRPADILDADSDEEAVAKARLLVNGQDVEVWHGERRIAVLHHHKT</sequence>
<evidence type="ECO:0000313" key="2">
    <source>
        <dbReference type="Proteomes" id="UP000236884"/>
    </source>
</evidence>
<dbReference type="RefSeq" id="WP_130364761.1">
    <property type="nucleotide sequence ID" value="NZ_AP014946.1"/>
</dbReference>
<dbReference type="AlphaFoldDB" id="A0A0S3PRW2"/>
<dbReference type="EMBL" id="AP014946">
    <property type="protein sequence ID" value="BAT58558.1"/>
    <property type="molecule type" value="Genomic_DNA"/>
</dbReference>
<accession>A0A0S3PRW2</accession>
<dbReference type="OrthoDB" id="8255844at2"/>
<keyword evidence="2" id="KW-1185">Reference proteome</keyword>